<keyword evidence="2" id="KW-0813">Transport</keyword>
<keyword evidence="5" id="KW-0406">Ion transport</keyword>
<dbReference type="AlphaFoldDB" id="A0A7S0KSZ6"/>
<keyword evidence="3 8" id="KW-0812">Transmembrane</keyword>
<feature type="transmembrane region" description="Helical" evidence="8">
    <location>
        <begin position="131"/>
        <end position="149"/>
    </location>
</feature>
<dbReference type="GO" id="GO:0042391">
    <property type="term" value="P:regulation of membrane potential"/>
    <property type="evidence" value="ECO:0007669"/>
    <property type="project" value="TreeGrafter"/>
</dbReference>
<protein>
    <recommendedName>
        <fullName evidence="9">Cyclic nucleotide-binding domain-containing protein</fullName>
    </recommendedName>
</protein>
<dbReference type="InterPro" id="IPR005821">
    <property type="entry name" value="Ion_trans_dom"/>
</dbReference>
<dbReference type="GO" id="GO:0005249">
    <property type="term" value="F:voltage-gated potassium channel activity"/>
    <property type="evidence" value="ECO:0007669"/>
    <property type="project" value="TreeGrafter"/>
</dbReference>
<sequence length="803" mass="90986">MMAAEEEKMPQLTTQPSDVSVQESVDSRPAGSRKSMWGGFSRGGEKVRSPSAYSSAAFAKGGDHGDVDHDKMRKHSVALAHRISVHTSRLATERELAKAGVRPVFTTNDPLWNRRWAVFNPRHRYVQYWDLNTLVLLVITCLVTPYEIAFMDGQRGTNVEILFWVNQYINLSFVFDMLIICLLPFEGEDGQWVVDKKEIFWRYLRSMFFIDLMSIAPFDVIERVHTANTGPEDGDIANLKAFRILKLFRLLKVLRIFRGLRIVRERECEYAIDYQALNISMLLVVLLVTAHWIACLVAIICRYDPASPDIEDFFPDLVTEAESPTKLKHYLYAFTWGVQWIATGGGSGHDESLVSSGMRSFFIFLLIIGAIANAAIIGGVMTIIDEMNLQQREFHSNLNALNQYIKAEDVTNREMSWRGQVMPGREFCRRLRKFYIFKFHSAQQYHNLRSVLQNVSPDMRRVVADAMYGDVIRGCEVFRNASDDLVTAIAVGMDVQVFARGDRVYDVGQPADTLYWTIKGTVMMPAKEGGHGLDLYRMGGEPFGQEVIYRLGAPRTRTAVCMSEVVLLAVSGETVHSAIDDFAERGIRWRVMMTRNILRLSATMLQAKQEALHGHYYSGLCDADAGVRYLDDMLGKGVLFMQDPAKNKVNNLLFHLKRLVTEELEKGGLAGADLEEKLKSFEPHEAQWHISMRKMIEFNDKVQDLRTLLESTVDEENRNMSCWFDTLVAERVETIDQVAEMSHTDFKLIGIPLGDAFTIGAAVAKANELMRDKGVEFLRKRLSELRGTGGEASGEVEVSRRGK</sequence>
<feature type="domain" description="Cyclic nucleotide-binding" evidence="9">
    <location>
        <begin position="477"/>
        <end position="579"/>
    </location>
</feature>
<evidence type="ECO:0000256" key="5">
    <source>
        <dbReference type="ARBA" id="ARBA00023065"/>
    </source>
</evidence>
<dbReference type="PANTHER" id="PTHR10217:SF435">
    <property type="entry name" value="POTASSIUM VOLTAGE-GATED CHANNEL PROTEIN EAG"/>
    <property type="match status" value="1"/>
</dbReference>
<dbReference type="Gene3D" id="2.60.120.10">
    <property type="entry name" value="Jelly Rolls"/>
    <property type="match status" value="1"/>
</dbReference>
<feature type="transmembrane region" description="Helical" evidence="8">
    <location>
        <begin position="361"/>
        <end position="384"/>
    </location>
</feature>
<evidence type="ECO:0000256" key="7">
    <source>
        <dbReference type="SAM" id="MobiDB-lite"/>
    </source>
</evidence>
<feature type="transmembrane region" description="Helical" evidence="8">
    <location>
        <begin position="161"/>
        <end position="183"/>
    </location>
</feature>
<dbReference type="InterPro" id="IPR018490">
    <property type="entry name" value="cNMP-bd_dom_sf"/>
</dbReference>
<dbReference type="InterPro" id="IPR000595">
    <property type="entry name" value="cNMP-bd_dom"/>
</dbReference>
<feature type="region of interest" description="Disordered" evidence="7">
    <location>
        <begin position="1"/>
        <end position="48"/>
    </location>
</feature>
<reference evidence="10" key="1">
    <citation type="submission" date="2021-01" db="EMBL/GenBank/DDBJ databases">
        <authorList>
            <person name="Corre E."/>
            <person name="Pelletier E."/>
            <person name="Niang G."/>
            <person name="Scheremetjew M."/>
            <person name="Finn R."/>
            <person name="Kale V."/>
            <person name="Holt S."/>
            <person name="Cochrane G."/>
            <person name="Meng A."/>
            <person name="Brown T."/>
            <person name="Cohen L."/>
        </authorList>
    </citation>
    <scope>NUCLEOTIDE SEQUENCE</scope>
    <source>
        <strain evidence="10">CCMP494</strain>
    </source>
</reference>
<dbReference type="SUPFAM" id="SSF81324">
    <property type="entry name" value="Voltage-gated potassium channels"/>
    <property type="match status" value="1"/>
</dbReference>
<evidence type="ECO:0000259" key="9">
    <source>
        <dbReference type="PROSITE" id="PS50042"/>
    </source>
</evidence>
<gene>
    <name evidence="10" type="ORF">MSP1404_LOCUS7862</name>
</gene>
<evidence type="ECO:0000256" key="2">
    <source>
        <dbReference type="ARBA" id="ARBA00022448"/>
    </source>
</evidence>
<evidence type="ECO:0000256" key="1">
    <source>
        <dbReference type="ARBA" id="ARBA00004141"/>
    </source>
</evidence>
<dbReference type="PROSITE" id="PS50042">
    <property type="entry name" value="CNMP_BINDING_3"/>
    <property type="match status" value="1"/>
</dbReference>
<dbReference type="InterPro" id="IPR014710">
    <property type="entry name" value="RmlC-like_jellyroll"/>
</dbReference>
<dbReference type="SUPFAM" id="SSF51206">
    <property type="entry name" value="cAMP-binding domain-like"/>
    <property type="match status" value="1"/>
</dbReference>
<feature type="transmembrane region" description="Helical" evidence="8">
    <location>
        <begin position="277"/>
        <end position="300"/>
    </location>
</feature>
<keyword evidence="6 8" id="KW-0472">Membrane</keyword>
<evidence type="ECO:0000313" key="10">
    <source>
        <dbReference type="EMBL" id="CAD8590458.1"/>
    </source>
</evidence>
<evidence type="ECO:0000256" key="4">
    <source>
        <dbReference type="ARBA" id="ARBA00022989"/>
    </source>
</evidence>
<keyword evidence="4 8" id="KW-1133">Transmembrane helix</keyword>
<organism evidence="10">
    <name type="scientific">Micromonas pusilla</name>
    <name type="common">Picoplanktonic green alga</name>
    <name type="synonym">Chromulina pusilla</name>
    <dbReference type="NCBI Taxonomy" id="38833"/>
    <lineage>
        <taxon>Eukaryota</taxon>
        <taxon>Viridiplantae</taxon>
        <taxon>Chlorophyta</taxon>
        <taxon>Mamiellophyceae</taxon>
        <taxon>Mamiellales</taxon>
        <taxon>Mamiellaceae</taxon>
        <taxon>Micromonas</taxon>
    </lineage>
</organism>
<evidence type="ECO:0000256" key="3">
    <source>
        <dbReference type="ARBA" id="ARBA00022692"/>
    </source>
</evidence>
<dbReference type="Pfam" id="PF00520">
    <property type="entry name" value="Ion_trans"/>
    <property type="match status" value="1"/>
</dbReference>
<evidence type="ECO:0000256" key="8">
    <source>
        <dbReference type="SAM" id="Phobius"/>
    </source>
</evidence>
<evidence type="ECO:0000256" key="6">
    <source>
        <dbReference type="ARBA" id="ARBA00023136"/>
    </source>
</evidence>
<accession>A0A7S0KSZ6</accession>
<feature type="compositionally biased region" description="Polar residues" evidence="7">
    <location>
        <begin position="11"/>
        <end position="24"/>
    </location>
</feature>
<name>A0A7S0KSZ6_MICPS</name>
<dbReference type="Gene3D" id="1.10.287.70">
    <property type="match status" value="1"/>
</dbReference>
<proteinExistence type="predicted"/>
<dbReference type="EMBL" id="HBEV01010251">
    <property type="protein sequence ID" value="CAD8590458.1"/>
    <property type="molecule type" value="Transcribed_RNA"/>
</dbReference>
<comment type="subcellular location">
    <subcellularLocation>
        <location evidence="1">Membrane</location>
        <topology evidence="1">Multi-pass membrane protein</topology>
    </subcellularLocation>
</comment>
<dbReference type="CDD" id="cd00038">
    <property type="entry name" value="CAP_ED"/>
    <property type="match status" value="1"/>
</dbReference>
<dbReference type="PANTHER" id="PTHR10217">
    <property type="entry name" value="VOLTAGE AND LIGAND GATED POTASSIUM CHANNEL"/>
    <property type="match status" value="1"/>
</dbReference>
<dbReference type="InterPro" id="IPR050818">
    <property type="entry name" value="KCNH_animal-type"/>
</dbReference>
<dbReference type="GO" id="GO:0005886">
    <property type="term" value="C:plasma membrane"/>
    <property type="evidence" value="ECO:0007669"/>
    <property type="project" value="TreeGrafter"/>
</dbReference>